<evidence type="ECO:0000256" key="2">
    <source>
        <dbReference type="ARBA" id="ARBA00022737"/>
    </source>
</evidence>
<evidence type="ECO:0000259" key="5">
    <source>
        <dbReference type="PROSITE" id="PS51473"/>
    </source>
</evidence>
<keyword evidence="3" id="KW-0472">Membrane</keyword>
<dbReference type="AlphaFoldDB" id="A0A368SJ33"/>
<name>A0A368SJ33_SETIT</name>
<evidence type="ECO:0000313" key="6">
    <source>
        <dbReference type="EMBL" id="RCV42364.1"/>
    </source>
</evidence>
<feature type="transmembrane region" description="Helical" evidence="3">
    <location>
        <begin position="245"/>
        <end position="269"/>
    </location>
</feature>
<dbReference type="PROSITE" id="PS51473">
    <property type="entry name" value="GNK2"/>
    <property type="match status" value="1"/>
</dbReference>
<organism evidence="6">
    <name type="scientific">Setaria italica</name>
    <name type="common">Foxtail millet</name>
    <name type="synonym">Panicum italicum</name>
    <dbReference type="NCBI Taxonomy" id="4555"/>
    <lineage>
        <taxon>Eukaryota</taxon>
        <taxon>Viridiplantae</taxon>
        <taxon>Streptophyta</taxon>
        <taxon>Embryophyta</taxon>
        <taxon>Tracheophyta</taxon>
        <taxon>Spermatophyta</taxon>
        <taxon>Magnoliopsida</taxon>
        <taxon>Liliopsida</taxon>
        <taxon>Poales</taxon>
        <taxon>Poaceae</taxon>
        <taxon>PACMAD clade</taxon>
        <taxon>Panicoideae</taxon>
        <taxon>Panicodae</taxon>
        <taxon>Paniceae</taxon>
        <taxon>Cenchrinae</taxon>
        <taxon>Setaria</taxon>
    </lineage>
</organism>
<feature type="chain" id="PRO_5016834401" description="Gnk2-homologous domain-containing protein" evidence="4">
    <location>
        <begin position="30"/>
        <end position="278"/>
    </location>
</feature>
<dbReference type="PANTHER" id="PTHR32099:SF104">
    <property type="entry name" value="OS01G0774133 PROTEIN"/>
    <property type="match status" value="1"/>
</dbReference>
<accession>A0A368SJ33</accession>
<evidence type="ECO:0000256" key="3">
    <source>
        <dbReference type="SAM" id="Phobius"/>
    </source>
</evidence>
<evidence type="ECO:0000256" key="1">
    <source>
        <dbReference type="ARBA" id="ARBA00022729"/>
    </source>
</evidence>
<evidence type="ECO:0000256" key="4">
    <source>
        <dbReference type="SAM" id="SignalP"/>
    </source>
</evidence>
<proteinExistence type="predicted"/>
<protein>
    <recommendedName>
        <fullName evidence="5">Gnk2-homologous domain-containing protein</fullName>
    </recommendedName>
</protein>
<dbReference type="InterPro" id="IPR038408">
    <property type="entry name" value="GNK2_sf"/>
</dbReference>
<dbReference type="EMBL" id="CM003536">
    <property type="protein sequence ID" value="RCV42364.1"/>
    <property type="molecule type" value="Genomic_DNA"/>
</dbReference>
<feature type="domain" description="Gnk2-homologous" evidence="5">
    <location>
        <begin position="47"/>
        <end position="158"/>
    </location>
</feature>
<reference evidence="6" key="2">
    <citation type="submission" date="2015-07" db="EMBL/GenBank/DDBJ databases">
        <authorList>
            <person name="Noorani M."/>
        </authorList>
    </citation>
    <scope>NUCLEOTIDE SEQUENCE</scope>
    <source>
        <strain evidence="6">Yugu1</strain>
    </source>
</reference>
<keyword evidence="2" id="KW-0677">Repeat</keyword>
<reference evidence="6" key="1">
    <citation type="journal article" date="2012" name="Nat. Biotechnol.">
        <title>Reference genome sequence of the model plant Setaria.</title>
        <authorList>
            <person name="Bennetzen J.L."/>
            <person name="Schmutz J."/>
            <person name="Wang H."/>
            <person name="Percifield R."/>
            <person name="Hawkins J."/>
            <person name="Pontaroli A.C."/>
            <person name="Estep M."/>
            <person name="Feng L."/>
            <person name="Vaughn J.N."/>
            <person name="Grimwood J."/>
            <person name="Jenkins J."/>
            <person name="Barry K."/>
            <person name="Lindquist E."/>
            <person name="Hellsten U."/>
            <person name="Deshpande S."/>
            <person name="Wang X."/>
            <person name="Wu X."/>
            <person name="Mitros T."/>
            <person name="Triplett J."/>
            <person name="Yang X."/>
            <person name="Ye C.Y."/>
            <person name="Mauro-Herrera M."/>
            <person name="Wang L."/>
            <person name="Li P."/>
            <person name="Sharma M."/>
            <person name="Sharma R."/>
            <person name="Ronald P.C."/>
            <person name="Panaud O."/>
            <person name="Kellogg E.A."/>
            <person name="Brutnell T.P."/>
            <person name="Doust A.N."/>
            <person name="Tuskan G.A."/>
            <person name="Rokhsar D."/>
            <person name="Devos K.M."/>
        </authorList>
    </citation>
    <scope>NUCLEOTIDE SEQUENCE [LARGE SCALE GENOMIC DNA]</scope>
    <source>
        <strain evidence="6">Yugu1</strain>
    </source>
</reference>
<keyword evidence="3" id="KW-1133">Transmembrane helix</keyword>
<gene>
    <name evidence="6" type="ORF">SETIT_9G210900v2</name>
</gene>
<feature type="signal peptide" evidence="4">
    <location>
        <begin position="1"/>
        <end position="29"/>
    </location>
</feature>
<dbReference type="Pfam" id="PF01657">
    <property type="entry name" value="Stress-antifung"/>
    <property type="match status" value="1"/>
</dbReference>
<keyword evidence="3" id="KW-0812">Transmembrane</keyword>
<dbReference type="Gene3D" id="3.30.430.20">
    <property type="entry name" value="Gnk2 domain, C-X8-C-X2-C motif"/>
    <property type="match status" value="1"/>
</dbReference>
<keyword evidence="1 4" id="KW-0732">Signal</keyword>
<dbReference type="PANTHER" id="PTHR32099">
    <property type="entry name" value="CYSTEINE-RICH REPEAT SECRETORY PROTEIN"/>
    <property type="match status" value="1"/>
</dbReference>
<dbReference type="OrthoDB" id="676790at2759"/>
<sequence>MACPNRKARGLSYLILLSLVMAAAESGSALKLEPTGTSSHFPPLLDCAPAPAPAPAARSKNGTAFRANVLSLLAALPSAAASAPTGSTATRSSAAGRDRAFARGACFGLGAPRGSSLGDCISCLSADAQDVASGCGATSRRAGVWRAGCFLSYADTNASTAREDAFRGWFYDDDAPTTALGSQCTASRTAAECFRCLNESARVVRALVVRGRLSMVRGTAVVFVGYGCYLRVPLFPPQPRWEQRLFGFVDAMDVIVVVLMEVGGVLFCISKAREFNPT</sequence>
<dbReference type="InterPro" id="IPR002902">
    <property type="entry name" value="GNK2"/>
</dbReference>